<dbReference type="STRING" id="1507870.A0A1V8SRA4"/>
<dbReference type="OrthoDB" id="2420415at2759"/>
<reference evidence="10" key="1">
    <citation type="submission" date="2017-03" db="EMBL/GenBank/DDBJ databases">
        <title>Genomes of endolithic fungi from Antarctica.</title>
        <authorList>
            <person name="Coleine C."/>
            <person name="Masonjones S."/>
            <person name="Stajich J.E."/>
        </authorList>
    </citation>
    <scope>NUCLEOTIDE SEQUENCE [LARGE SCALE GENOMIC DNA]</scope>
    <source>
        <strain evidence="10">CCFEE 5527</strain>
    </source>
</reference>
<dbReference type="Pfam" id="PF00443">
    <property type="entry name" value="UCH"/>
    <property type="match status" value="1"/>
</dbReference>
<dbReference type="InParanoid" id="A0A1V8SRA4"/>
<dbReference type="AlphaFoldDB" id="A0A1V8SRA4"/>
<dbReference type="Pfam" id="PF13446">
    <property type="entry name" value="RPT"/>
    <property type="match status" value="2"/>
</dbReference>
<comment type="caution">
    <text evidence="9">The sequence shown here is derived from an EMBL/GenBank/DDBJ whole genome shotgun (WGS) entry which is preliminary data.</text>
</comment>
<dbReference type="GO" id="GO:0043161">
    <property type="term" value="P:proteasome-mediated ubiquitin-dependent protein catabolic process"/>
    <property type="evidence" value="ECO:0007669"/>
    <property type="project" value="InterPro"/>
</dbReference>
<keyword evidence="5" id="KW-0378">Hydrolase</keyword>
<dbReference type="GO" id="GO:0070628">
    <property type="term" value="F:proteasome binding"/>
    <property type="evidence" value="ECO:0007669"/>
    <property type="project" value="TreeGrafter"/>
</dbReference>
<dbReference type="SUPFAM" id="SSF54001">
    <property type="entry name" value="Cysteine proteinases"/>
    <property type="match status" value="1"/>
</dbReference>
<evidence type="ECO:0000259" key="8">
    <source>
        <dbReference type="PROSITE" id="PS50235"/>
    </source>
</evidence>
<dbReference type="PANTHER" id="PTHR43982">
    <property type="entry name" value="UBIQUITIN CARBOXYL-TERMINAL HYDROLASE"/>
    <property type="match status" value="1"/>
</dbReference>
<dbReference type="GO" id="GO:0004843">
    <property type="term" value="F:cysteine-type deubiquitinase activity"/>
    <property type="evidence" value="ECO:0007669"/>
    <property type="project" value="UniProtKB-EC"/>
</dbReference>
<accession>A0A1V8SRA4</accession>
<name>A0A1V8SRA4_9PEZI</name>
<evidence type="ECO:0000313" key="9">
    <source>
        <dbReference type="EMBL" id="OQO01696.1"/>
    </source>
</evidence>
<dbReference type="GO" id="GO:0016579">
    <property type="term" value="P:protein deubiquitination"/>
    <property type="evidence" value="ECO:0007669"/>
    <property type="project" value="InterPro"/>
</dbReference>
<evidence type="ECO:0000256" key="2">
    <source>
        <dbReference type="ARBA" id="ARBA00012759"/>
    </source>
</evidence>
<dbReference type="InterPro" id="IPR001394">
    <property type="entry name" value="Peptidase_C19_UCH"/>
</dbReference>
<dbReference type="PANTHER" id="PTHR43982:SF6">
    <property type="entry name" value="UBIQUITIN CARBOXYL-TERMINAL HYDROLASE 2-RELATED"/>
    <property type="match status" value="1"/>
</dbReference>
<dbReference type="InterPro" id="IPR025305">
    <property type="entry name" value="UCH_repeat_domain"/>
</dbReference>
<dbReference type="InterPro" id="IPR028889">
    <property type="entry name" value="USP"/>
</dbReference>
<dbReference type="GO" id="GO:0061136">
    <property type="term" value="P:regulation of proteasomal protein catabolic process"/>
    <property type="evidence" value="ECO:0007669"/>
    <property type="project" value="TreeGrafter"/>
</dbReference>
<dbReference type="FunCoup" id="A0A1V8SRA4">
    <property type="interactions" value="92"/>
</dbReference>
<keyword evidence="10" id="KW-1185">Reference proteome</keyword>
<dbReference type="Proteomes" id="UP000192596">
    <property type="component" value="Unassembled WGS sequence"/>
</dbReference>
<evidence type="ECO:0000256" key="7">
    <source>
        <dbReference type="SAM" id="MobiDB-lite"/>
    </source>
</evidence>
<feature type="domain" description="USP" evidence="8">
    <location>
        <begin position="607"/>
        <end position="1148"/>
    </location>
</feature>
<keyword evidence="6" id="KW-0788">Thiol protease</keyword>
<comment type="catalytic activity">
    <reaction evidence="1">
        <text>Thiol-dependent hydrolysis of ester, thioester, amide, peptide and isopeptide bonds formed by the C-terminal Gly of ubiquitin (a 76-residue protein attached to proteins as an intracellular targeting signal).</text>
        <dbReference type="EC" id="3.4.19.12"/>
    </reaction>
</comment>
<organism evidence="9 10">
    <name type="scientific">Cryoendolithus antarcticus</name>
    <dbReference type="NCBI Taxonomy" id="1507870"/>
    <lineage>
        <taxon>Eukaryota</taxon>
        <taxon>Fungi</taxon>
        <taxon>Dikarya</taxon>
        <taxon>Ascomycota</taxon>
        <taxon>Pezizomycotina</taxon>
        <taxon>Dothideomycetes</taxon>
        <taxon>Dothideomycetidae</taxon>
        <taxon>Cladosporiales</taxon>
        <taxon>Cladosporiaceae</taxon>
        <taxon>Cryoendolithus</taxon>
    </lineage>
</organism>
<dbReference type="InterPro" id="IPR044635">
    <property type="entry name" value="UBP14-like"/>
</dbReference>
<dbReference type="Gene3D" id="3.90.70.10">
    <property type="entry name" value="Cysteine proteinases"/>
    <property type="match status" value="2"/>
</dbReference>
<feature type="region of interest" description="Disordered" evidence="7">
    <location>
        <begin position="776"/>
        <end position="811"/>
    </location>
</feature>
<dbReference type="PROSITE" id="PS50235">
    <property type="entry name" value="USP_3"/>
    <property type="match status" value="1"/>
</dbReference>
<evidence type="ECO:0000313" key="10">
    <source>
        <dbReference type="Proteomes" id="UP000192596"/>
    </source>
</evidence>
<dbReference type="EC" id="3.4.19.12" evidence="2"/>
<dbReference type="PROSITE" id="PS00972">
    <property type="entry name" value="USP_1"/>
    <property type="match status" value="1"/>
</dbReference>
<gene>
    <name evidence="9" type="ORF">B0A48_12733</name>
</gene>
<evidence type="ECO:0000256" key="5">
    <source>
        <dbReference type="ARBA" id="ARBA00022801"/>
    </source>
</evidence>
<keyword evidence="4" id="KW-0833">Ubl conjugation pathway</keyword>
<evidence type="ECO:0000256" key="3">
    <source>
        <dbReference type="ARBA" id="ARBA00022670"/>
    </source>
</evidence>
<dbReference type="EMBL" id="NAJO01000030">
    <property type="protein sequence ID" value="OQO01696.1"/>
    <property type="molecule type" value="Genomic_DNA"/>
</dbReference>
<evidence type="ECO:0000256" key="1">
    <source>
        <dbReference type="ARBA" id="ARBA00000707"/>
    </source>
</evidence>
<proteinExistence type="predicted"/>
<evidence type="ECO:0000256" key="6">
    <source>
        <dbReference type="ARBA" id="ARBA00022807"/>
    </source>
</evidence>
<feature type="region of interest" description="Disordered" evidence="7">
    <location>
        <begin position="1187"/>
        <end position="1228"/>
    </location>
</feature>
<keyword evidence="3" id="KW-0645">Protease</keyword>
<sequence length="1228" mass="135906">MDIPQPTGPGKLAPRLLHDFVSFDPQKNSATGNILTDLPPPFGDAPPPTPHRDACKHDYCTKLEQSVQPPLDLRADGATEYKLALVCKRCRIHADFFVSFGGASDPCPNSKKPLHHFRSVRELHTVDAHRIGFVWVCSSESCGAKLKLVYKLPKISKPDVLLLTDSGKLRQRYEEIIADDPGREGVRQATPVEPLARLRRYLKDALNPEHERRSFPANNKRFVEAFGVQGKDCAELLQELGFQYDHNEGTWALPNPPTVNDRLHSDTSSAREDLEDVQYELLALMATVAAQNNCVNPSASEGWPSATRDIERVLAAQGYPRLVSLRRSASGGDHNPYISSLGAVTDFGDSLIEFAYDRQVACDPMNEAYYLECLQEITKQRGSEDLQVKMFTQESAGLVSRRDLREAYRTFGLPTNGGGADDERILNLFHAQHTDLGAQGQENLREMLGRIGRARGSSTLNNASRQSVETVEEAYAWLGNGLGPQSDDSMVTTIYAVKTDGNKDLEEIGRRAISTIAKERKSDFLNTFLLGGDPNEASMNVDEALRLLNVEEKLEAVDPTIWPTVFESARADRAGSETERAIAAVQQALRGGKPGDDGSSAPETWPVGLISHGNTCYLNSLLQYYFSLKPLRDIVLEYEKFQLDTNKTTKKAERVGQLLVTLQEIKGGQKFAEELRHLFERMINEPGSKVKPEQDLVCRAFLAPSDFALLGEKLVEDENAIDENAIDDSDTIPPLVNGSTPPVEVNGAVLSSASSATLQASEDGDLIDTPMKEAPVTGAEMPLTPPTSPKVAPDAPPPLPPRRHSTTTSDTLRLAEEKARQQQDVTEVHDSITQRLRAGMQAHGTDDRGEQMDPLRDLFAIGLSQTTLAPADGKSRTEQIADSSILLEVPREPTDLYAALDDYFDPASVSESSETQQYKTITSLPPLVQISMPRIYFDEATKKGMKSDVSVRLEDELYLDRYFDTAHDVVPERRRTAWGWRKRIRELKAERKAFMCQNADISLEGPHAVAEAAKYISSLDDINKDLMEIGESPIDTASEVHLALTADAALQSERLSAIDSEVLALTGQLDALFSDLKRHKYRLTACFKHRGGSSGGHYWVSIHDFKTGIWRNYNDETVKEVPSGQLHEIFQAKEYMHGTPTYAVYVRDEDKDAIVDAVCRKPEEVVSVREPETESRIEATEISAGWQDVDTNMEGPQGMTVDPKALGNGVGFEADNRKPPEDASAIKW</sequence>
<dbReference type="InterPro" id="IPR038765">
    <property type="entry name" value="Papain-like_cys_pep_sf"/>
</dbReference>
<protein>
    <recommendedName>
        <fullName evidence="2">ubiquitinyl hydrolase 1</fullName>
        <ecNumber evidence="2">3.4.19.12</ecNumber>
    </recommendedName>
</protein>
<evidence type="ECO:0000256" key="4">
    <source>
        <dbReference type="ARBA" id="ARBA00022786"/>
    </source>
</evidence>
<feature type="compositionally biased region" description="Pro residues" evidence="7">
    <location>
        <begin position="783"/>
        <end position="800"/>
    </location>
</feature>
<dbReference type="InterPro" id="IPR018200">
    <property type="entry name" value="USP_CS"/>
</dbReference>